<evidence type="ECO:0000313" key="5">
    <source>
        <dbReference type="Proteomes" id="UP000610960"/>
    </source>
</evidence>
<feature type="domain" description="Trehalase-like N-terminal" evidence="3">
    <location>
        <begin position="4"/>
        <end position="120"/>
    </location>
</feature>
<evidence type="ECO:0000259" key="3">
    <source>
        <dbReference type="Pfam" id="PF19291"/>
    </source>
</evidence>
<comment type="similarity">
    <text evidence="1">Belongs to the glycosyl hydrolase 15 family.</text>
</comment>
<dbReference type="RefSeq" id="WP_188596598.1">
    <property type="nucleotide sequence ID" value="NZ_BMNL01000003.1"/>
</dbReference>
<comment type="caution">
    <text evidence="4">The sequence shown here is derived from an EMBL/GenBank/DDBJ whole genome shotgun (WGS) entry which is preliminary data.</text>
</comment>
<name>A0A830GVT9_9CREN</name>
<dbReference type="Proteomes" id="UP000610960">
    <property type="component" value="Unassembled WGS sequence"/>
</dbReference>
<evidence type="ECO:0000259" key="2">
    <source>
        <dbReference type="Pfam" id="PF00723"/>
    </source>
</evidence>
<sequence length="580" mass="64255">MSIKLSRTALISNMMTSALIADLDVVWFPAPRLDSPSVFARLLDEERGGHWGIAFDGEVVSTRYVAGTNVLETRVRAGEGEVRVLDFMPIGMPAIMRIVEAPSGLAYETVFDPAMRYGLVKPYRLDSKNGAQFVNPLNKELMEFIVLEGNCSPLGGNAWRCRGPAKFIGHYARSVGNSILGGGKSIVYSMLGEALDKVLEFWRVKEVKGGAGLRSSSIVLLLSMIHRSTGGIAASPTTSLPEIVGESRNWDYRFIWVRDSSLAAKALMQEGYLVDGRGAMNFLLSVVEPTAKPFDHPFYGVDGSPPGDEEELPWLAGYGGSRPVRVGNAASTQLQLDVEGWFMDALHTYYSLTGDDVYIRNYWWVVEATAEWCSKSYALPDAGMWEERGEARHYTHSKVMMWVALDRAAKLASGVGFREEGDEWRGRAGEVRQYVLANQPRMFTKYFGSSEVDSALLVLPLYGFVDPRDERFAATLNAIERELIRNGLVLRYSKDFLGSARHPFLLTSEWLAMVYSMLGRRAEAEAILGRIERCSSTVGLLGEHLDVDSCEPRGNYPHIFSHAGYLLAREALDGSPIIAN</sequence>
<reference evidence="4" key="1">
    <citation type="journal article" date="2014" name="Int. J. Syst. Evol. Microbiol.">
        <title>Complete genome sequence of Corynebacterium casei LMG S-19264T (=DSM 44701T), isolated from a smear-ripened cheese.</title>
        <authorList>
            <consortium name="US DOE Joint Genome Institute (JGI-PGF)"/>
            <person name="Walter F."/>
            <person name="Albersmeier A."/>
            <person name="Kalinowski J."/>
            <person name="Ruckert C."/>
        </authorList>
    </citation>
    <scope>NUCLEOTIDE SEQUENCE</scope>
    <source>
        <strain evidence="4">JCM 10088</strain>
    </source>
</reference>
<feature type="domain" description="GH15-like" evidence="2">
    <location>
        <begin position="222"/>
        <end position="521"/>
    </location>
</feature>
<dbReference type="Pfam" id="PF19291">
    <property type="entry name" value="TREH_N"/>
    <property type="match status" value="1"/>
</dbReference>
<reference evidence="4" key="2">
    <citation type="submission" date="2020-09" db="EMBL/GenBank/DDBJ databases">
        <authorList>
            <person name="Sun Q."/>
            <person name="Ohkuma M."/>
        </authorList>
    </citation>
    <scope>NUCLEOTIDE SEQUENCE</scope>
    <source>
        <strain evidence="4">JCM 10088</strain>
    </source>
</reference>
<dbReference type="SUPFAM" id="SSF48208">
    <property type="entry name" value="Six-hairpin glycosidases"/>
    <property type="match status" value="1"/>
</dbReference>
<gene>
    <name evidence="4" type="ORF">GCM10007981_12760</name>
</gene>
<dbReference type="PANTHER" id="PTHR31616:SF0">
    <property type="entry name" value="GLUCAN 1,4-ALPHA-GLUCOSIDASE"/>
    <property type="match status" value="1"/>
</dbReference>
<dbReference type="GO" id="GO:0004553">
    <property type="term" value="F:hydrolase activity, hydrolyzing O-glycosyl compounds"/>
    <property type="evidence" value="ECO:0007669"/>
    <property type="project" value="TreeGrafter"/>
</dbReference>
<dbReference type="Gene3D" id="1.50.10.10">
    <property type="match status" value="1"/>
</dbReference>
<evidence type="ECO:0000256" key="1">
    <source>
        <dbReference type="ARBA" id="ARBA00006188"/>
    </source>
</evidence>
<dbReference type="InterPro" id="IPR008928">
    <property type="entry name" value="6-hairpin_glycosidase_sf"/>
</dbReference>
<dbReference type="EMBL" id="BMNL01000003">
    <property type="protein sequence ID" value="GGP21339.1"/>
    <property type="molecule type" value="Genomic_DNA"/>
</dbReference>
<proteinExistence type="inferred from homology"/>
<evidence type="ECO:0000313" key="4">
    <source>
        <dbReference type="EMBL" id="GGP21339.1"/>
    </source>
</evidence>
<dbReference type="GO" id="GO:0005975">
    <property type="term" value="P:carbohydrate metabolic process"/>
    <property type="evidence" value="ECO:0007669"/>
    <property type="project" value="InterPro"/>
</dbReference>
<accession>A0A830GVT9</accession>
<dbReference type="InterPro" id="IPR011613">
    <property type="entry name" value="GH15-like"/>
</dbReference>
<keyword evidence="5" id="KW-1185">Reference proteome</keyword>
<protein>
    <submittedName>
        <fullName evidence="4">Glycoside hydrolase</fullName>
    </submittedName>
</protein>
<dbReference type="Pfam" id="PF00723">
    <property type="entry name" value="Glyco_hydro_15"/>
    <property type="match status" value="1"/>
</dbReference>
<organism evidence="4 5">
    <name type="scientific">Thermocladium modestius</name>
    <dbReference type="NCBI Taxonomy" id="62609"/>
    <lineage>
        <taxon>Archaea</taxon>
        <taxon>Thermoproteota</taxon>
        <taxon>Thermoprotei</taxon>
        <taxon>Thermoproteales</taxon>
        <taxon>Thermoproteaceae</taxon>
        <taxon>Thermocladium</taxon>
    </lineage>
</organism>
<dbReference type="AlphaFoldDB" id="A0A830GVT9"/>
<dbReference type="InterPro" id="IPR012341">
    <property type="entry name" value="6hp_glycosidase-like_sf"/>
</dbReference>
<keyword evidence="4" id="KW-0378">Hydrolase</keyword>
<dbReference type="OrthoDB" id="36362at2157"/>
<dbReference type="InterPro" id="IPR045582">
    <property type="entry name" value="Trehalase-like_N"/>
</dbReference>
<dbReference type="PANTHER" id="PTHR31616">
    <property type="entry name" value="TREHALASE"/>
    <property type="match status" value="1"/>
</dbReference>